<gene>
    <name evidence="1" type="ORF">OCBIM_22004876mg</name>
</gene>
<accession>A0A0L8HVK6</accession>
<name>A0A0L8HVK6_OCTBM</name>
<reference evidence="1" key="1">
    <citation type="submission" date="2015-07" db="EMBL/GenBank/DDBJ databases">
        <title>MeaNS - Measles Nucleotide Surveillance Program.</title>
        <authorList>
            <person name="Tran T."/>
            <person name="Druce J."/>
        </authorList>
    </citation>
    <scope>NUCLEOTIDE SEQUENCE</scope>
    <source>
        <strain evidence="1">UCB-OBI-ISO-001</strain>
        <tissue evidence="1">Gonad</tissue>
    </source>
</reference>
<dbReference type="AlphaFoldDB" id="A0A0L8HVK6"/>
<protein>
    <submittedName>
        <fullName evidence="1">Uncharacterized protein</fullName>
    </submittedName>
</protein>
<sequence>MYICTCTHTHIHINYSTFNEQQWTGTRICAHVHNVLAKIRSLMDCNTFIHVKRQIQIYGKCTHLLYIQQPIIYTLL</sequence>
<dbReference type="EMBL" id="KQ417211">
    <property type="protein sequence ID" value="KOF93224.1"/>
    <property type="molecule type" value="Genomic_DNA"/>
</dbReference>
<evidence type="ECO:0000313" key="1">
    <source>
        <dbReference type="EMBL" id="KOF93224.1"/>
    </source>
</evidence>
<organism evidence="1">
    <name type="scientific">Octopus bimaculoides</name>
    <name type="common">California two-spotted octopus</name>
    <dbReference type="NCBI Taxonomy" id="37653"/>
    <lineage>
        <taxon>Eukaryota</taxon>
        <taxon>Metazoa</taxon>
        <taxon>Spiralia</taxon>
        <taxon>Lophotrochozoa</taxon>
        <taxon>Mollusca</taxon>
        <taxon>Cephalopoda</taxon>
        <taxon>Coleoidea</taxon>
        <taxon>Octopodiformes</taxon>
        <taxon>Octopoda</taxon>
        <taxon>Incirrata</taxon>
        <taxon>Octopodidae</taxon>
        <taxon>Octopus</taxon>
    </lineage>
</organism>
<proteinExistence type="predicted"/>